<keyword evidence="3" id="KW-1185">Reference proteome</keyword>
<dbReference type="PANTHER" id="PTHR35450:SF2">
    <property type="entry name" value="REVERSE TRANSCRIPTASE DOMAIN-CONTAINING PROTEIN"/>
    <property type="match status" value="1"/>
</dbReference>
<dbReference type="InterPro" id="IPR026960">
    <property type="entry name" value="RVT-Znf"/>
</dbReference>
<evidence type="ECO:0000313" key="2">
    <source>
        <dbReference type="EMBL" id="CAH0381461.1"/>
    </source>
</evidence>
<dbReference type="Proteomes" id="UP001152759">
    <property type="component" value="Chromosome 1"/>
</dbReference>
<dbReference type="AlphaFoldDB" id="A0A9P0EZ39"/>
<dbReference type="Pfam" id="PF13966">
    <property type="entry name" value="zf-RVT"/>
    <property type="match status" value="1"/>
</dbReference>
<evidence type="ECO:0000259" key="1">
    <source>
        <dbReference type="Pfam" id="PF13966"/>
    </source>
</evidence>
<dbReference type="EMBL" id="OU963862">
    <property type="protein sequence ID" value="CAH0381461.1"/>
    <property type="molecule type" value="Genomic_DNA"/>
</dbReference>
<feature type="domain" description="Reverse transcriptase zinc-binding" evidence="1">
    <location>
        <begin position="5"/>
        <end position="82"/>
    </location>
</feature>
<reference evidence="2" key="1">
    <citation type="submission" date="2021-12" db="EMBL/GenBank/DDBJ databases">
        <authorList>
            <person name="King R."/>
        </authorList>
    </citation>
    <scope>NUCLEOTIDE SEQUENCE</scope>
</reference>
<dbReference type="PANTHER" id="PTHR35450">
    <property type="entry name" value="REVERSE TRANSCRIPTASE DOMAIN-CONTAINING PROTEIN"/>
    <property type="match status" value="1"/>
</dbReference>
<evidence type="ECO:0000313" key="3">
    <source>
        <dbReference type="Proteomes" id="UP001152759"/>
    </source>
</evidence>
<proteinExistence type="predicted"/>
<accession>A0A9P0EZ39</accession>
<sequence>MHGQYPRLLEEDRVESTLSTMWLSKGALKGETESLIAAAQDQALNTRYRDRKIHGRARDSKCRICHQHEETIDHIISACPILAKKDYIERHDRVCTHLHHNLCKEYNIAVETNWYEHKPKAITATDDGQTTIIWNVPVRTDRTVPNNRPDIILRKRGQTCLLIDVSIPADRNISLKEAEKRLKYKDLEIEISRMWKTDTKVIPFVIGATGAVSKEWKKFKEEIPGKHSLVTAQKAAILGTARILRKVLS</sequence>
<organism evidence="2 3">
    <name type="scientific">Bemisia tabaci</name>
    <name type="common">Sweetpotato whitefly</name>
    <name type="synonym">Aleurodes tabaci</name>
    <dbReference type="NCBI Taxonomy" id="7038"/>
    <lineage>
        <taxon>Eukaryota</taxon>
        <taxon>Metazoa</taxon>
        <taxon>Ecdysozoa</taxon>
        <taxon>Arthropoda</taxon>
        <taxon>Hexapoda</taxon>
        <taxon>Insecta</taxon>
        <taxon>Pterygota</taxon>
        <taxon>Neoptera</taxon>
        <taxon>Paraneoptera</taxon>
        <taxon>Hemiptera</taxon>
        <taxon>Sternorrhyncha</taxon>
        <taxon>Aleyrodoidea</taxon>
        <taxon>Aleyrodidae</taxon>
        <taxon>Aleyrodinae</taxon>
        <taxon>Bemisia</taxon>
    </lineage>
</organism>
<gene>
    <name evidence="2" type="ORF">BEMITA_LOCUS1113</name>
</gene>
<protein>
    <recommendedName>
        <fullName evidence="1">Reverse transcriptase zinc-binding domain-containing protein</fullName>
    </recommendedName>
</protein>
<name>A0A9P0EZ39_BEMTA</name>